<name>A0ABW5BIW8_9PROT</name>
<gene>
    <name evidence="1" type="ORF">ACFSKO_04485</name>
</gene>
<evidence type="ECO:0000313" key="2">
    <source>
        <dbReference type="Proteomes" id="UP001597294"/>
    </source>
</evidence>
<dbReference type="InterPro" id="IPR007553">
    <property type="entry name" value="2-thiour_desulf"/>
</dbReference>
<organism evidence="1 2">
    <name type="scientific">Kiloniella antarctica</name>
    <dbReference type="NCBI Taxonomy" id="1550907"/>
    <lineage>
        <taxon>Bacteria</taxon>
        <taxon>Pseudomonadati</taxon>
        <taxon>Pseudomonadota</taxon>
        <taxon>Alphaproteobacteria</taxon>
        <taxon>Rhodospirillales</taxon>
        <taxon>Kiloniellaceae</taxon>
        <taxon>Kiloniella</taxon>
    </lineage>
</organism>
<accession>A0ABW5BIW8</accession>
<comment type="caution">
    <text evidence="1">The sequence shown here is derived from an EMBL/GenBank/DDBJ whole genome shotgun (WGS) entry which is preliminary data.</text>
</comment>
<dbReference type="EMBL" id="JBHUII010000001">
    <property type="protein sequence ID" value="MFD2204850.1"/>
    <property type="molecule type" value="Genomic_DNA"/>
</dbReference>
<dbReference type="Proteomes" id="UP001597294">
    <property type="component" value="Unassembled WGS sequence"/>
</dbReference>
<dbReference type="PANTHER" id="PTHR30087:SF1">
    <property type="entry name" value="HYPOTHETICAL CYTOSOLIC PROTEIN"/>
    <property type="match status" value="1"/>
</dbReference>
<sequence length="155" mass="16779">MNQTKTLKTRILVSACLMGQPVRYDGRYATKGPDQLIQLQKDGRVILLCPETAAGLPIPRPSAEINNDQVVTEDGQDLTQAFVLGAHKALELCQKHGISLAILKENSPSCGSNFIYDGSFSGKKINGAGKVTELLKANGIRVFSEIEIDKALKLL</sequence>
<reference evidence="2" key="1">
    <citation type="journal article" date="2019" name="Int. J. Syst. Evol. Microbiol.">
        <title>The Global Catalogue of Microorganisms (GCM) 10K type strain sequencing project: providing services to taxonomists for standard genome sequencing and annotation.</title>
        <authorList>
            <consortium name="The Broad Institute Genomics Platform"/>
            <consortium name="The Broad Institute Genome Sequencing Center for Infectious Disease"/>
            <person name="Wu L."/>
            <person name="Ma J."/>
        </authorList>
    </citation>
    <scope>NUCLEOTIDE SEQUENCE [LARGE SCALE GENOMIC DNA]</scope>
    <source>
        <strain evidence="2">CGMCC 4.7192</strain>
    </source>
</reference>
<evidence type="ECO:0000313" key="1">
    <source>
        <dbReference type="EMBL" id="MFD2204850.1"/>
    </source>
</evidence>
<protein>
    <submittedName>
        <fullName evidence="1">DUF523 domain-containing protein</fullName>
    </submittedName>
</protein>
<proteinExistence type="predicted"/>
<dbReference type="PANTHER" id="PTHR30087">
    <property type="entry name" value="INNER MEMBRANE PROTEIN"/>
    <property type="match status" value="1"/>
</dbReference>
<keyword evidence="2" id="KW-1185">Reference proteome</keyword>
<dbReference type="Pfam" id="PF04463">
    <property type="entry name" value="2-thiour_desulf"/>
    <property type="match status" value="1"/>
</dbReference>
<dbReference type="RefSeq" id="WP_380248835.1">
    <property type="nucleotide sequence ID" value="NZ_JBHUII010000001.1"/>
</dbReference>